<feature type="compositionally biased region" description="Basic and acidic residues" evidence="1">
    <location>
        <begin position="358"/>
        <end position="369"/>
    </location>
</feature>
<name>A0A182JDH6_ANOAO</name>
<reference evidence="2" key="1">
    <citation type="submission" date="2022-08" db="UniProtKB">
        <authorList>
            <consortium name="EnsemblMetazoa"/>
        </authorList>
    </citation>
    <scope>IDENTIFICATION</scope>
    <source>
        <strain evidence="2">EBRO</strain>
    </source>
</reference>
<organism evidence="2">
    <name type="scientific">Anopheles atroparvus</name>
    <name type="common">European mosquito</name>
    <dbReference type="NCBI Taxonomy" id="41427"/>
    <lineage>
        <taxon>Eukaryota</taxon>
        <taxon>Metazoa</taxon>
        <taxon>Ecdysozoa</taxon>
        <taxon>Arthropoda</taxon>
        <taxon>Hexapoda</taxon>
        <taxon>Insecta</taxon>
        <taxon>Pterygota</taxon>
        <taxon>Neoptera</taxon>
        <taxon>Endopterygota</taxon>
        <taxon>Diptera</taxon>
        <taxon>Nematocera</taxon>
        <taxon>Culicoidea</taxon>
        <taxon>Culicidae</taxon>
        <taxon>Anophelinae</taxon>
        <taxon>Anopheles</taxon>
    </lineage>
</organism>
<feature type="region of interest" description="Disordered" evidence="1">
    <location>
        <begin position="135"/>
        <end position="173"/>
    </location>
</feature>
<evidence type="ECO:0000256" key="1">
    <source>
        <dbReference type="SAM" id="MobiDB-lite"/>
    </source>
</evidence>
<sequence length="1692" mass="183601">MAGALVCCSAQYRRVSRTFPVGCGAGRAGTIRSSMVSRHWMVVKSVGEGVCRTTRTHRHTSDTASIDGTTGQRVMVAVAMPSDSSLSVVLARLVSASGCWCAPLLPPTAGCALSVCPPSGSPRRRTYEMNALRVLRKGTRRRGSGGREKLSNPSDASSSWQPATRHNRTLSGTSIAPSPIASVAFDGNWATTCRMTPMISSAISAPCTSFESACSVVGERPSSACRLAEHWDSRSSGSLCGKNTLDGIPLAAGSNRNPTAISRSFQPLTGPALLSMLFCVALLHQVQANAQRVPAFVRRAHQLAQCLPDQCHLIRQAHVAADQDEAGPVGRMREVFRVLHRLHRLGKRLRGPRALQQRRVERAQQDLGRRLRHRPERHQHRTGAREQPAAGQVGHPATRNRLDRVNRLPPDCVSSTSPGLSTTAPSFQLTLAAKCTHSAAGSSVTIASLVALELTSGFVPSMSDTMAASCSEAGDSDQPHVSDSDDATAVALLQHTARVHAQAVAHIVDVLLQQAFSAGAASVTFCHPSGRCQRVGRVRCGAFATLAAVGDGCHQLLLFGHRKRLLVQGGRVEAHDALLGLKEPRVQLTPGQTVVDDARLAAVDRVEDVLAAGEQRLAVVERVLGALVGVGAHARPAAFGRDQRFLVASQPDQHALERLVAGRLQVVEVGARLRRHLIAPDRLEDLGGAFHLLACAIEADRLRHLLHLVVDAAERETGVRLREPVGRQCQLLLVVPCRLGVGLERVVDGTEVTAGPCLQRRVADAFAQLQVLLVQPERLVVVAHLLADGAEPAEGVRRENTVAELAGDVTLVFETVDRLLVVSERTVYPAEVTVRGRLRLRVAQLVRHHQPLLEADERLLQVADRLVTVAEATVGALLIARALKRDRQLQVPLVALDRFGVVVAECVVTIAEVPKGACPVVLGRRCAHLLQGAELLLQVPDCVLVVAHVEPRDAQVAERLRLHGRVLQLLGSLQLLLVALDGVRVVPERHVDRAEVPMSPTLPGQIAHLLAQRQLLRVVAQGLVELLQQAVGEPEGPAGSRLHAPLARLSRQCELALVHLDRLVHVAHADQHVANVAERAELARQVVGHVRDRQEVLLALERTARVAERQVREPEVAVRPAHVHLVLQVLGERQILVVVPHRLPIVADAVVRVAEEMARLPLRRHVAQLLRQHQVLLVVRHRLRELLPRAETVAEVEQGARLTRRVLQLARNVQVRPVVHQRHVVRAQRLVRDGQVAVRGRLRAPIVHLLADDQLLLVVLDRGLVVAGGRVRVADVAVRAAHARLVLQLAGDREVRLVQLEGRIVLAQQLIDDAQVGAGAPLAHLVAGRERHLELLLVPPLRLHEVVAAAGRMPQPGVRPRLDRPVAELLRDPQHALVVRDGLREVALVVVARAEVAVGARLLHLVAELARQPQVLRVAVDGRVELAHRQVDRADVADLARLLQPVAHLLHQLHALLVRGERVRIVADRGVHVPERGERGGRRLRVLALHRQHQLVAVRRERLLAEPRFPCARHSPAVSPRLLATARSCCMYAIALSSWLSAQCAELSAENTEPRSFSEQEPMRSADSSTVTAAWYWPAPSSSCPTTEITTNGDWSSFIAFSCWKVGSSACRSGLLIDASTSPASSCLLFGSCASPALNAASASPYRPRHCSATPCRKYAFGHWGQSSRARVASWSASANWPCLSRAADRLL</sequence>
<feature type="compositionally biased region" description="Basic residues" evidence="1">
    <location>
        <begin position="135"/>
        <end position="144"/>
    </location>
</feature>
<evidence type="ECO:0000313" key="2">
    <source>
        <dbReference type="EnsemblMetazoa" id="AATE016029-PA.1"/>
    </source>
</evidence>
<accession>A0A182JDH6</accession>
<proteinExistence type="predicted"/>
<protein>
    <submittedName>
        <fullName evidence="2">Uncharacterized protein</fullName>
    </submittedName>
</protein>
<dbReference type="EnsemblMetazoa" id="AATE016029-RA">
    <property type="protein sequence ID" value="AATE016029-PA.1"/>
    <property type="gene ID" value="AATE016029"/>
</dbReference>
<feature type="compositionally biased region" description="Polar residues" evidence="1">
    <location>
        <begin position="151"/>
        <end position="173"/>
    </location>
</feature>
<feature type="compositionally biased region" description="Basic residues" evidence="1">
    <location>
        <begin position="370"/>
        <end position="382"/>
    </location>
</feature>
<feature type="region of interest" description="Disordered" evidence="1">
    <location>
        <begin position="349"/>
        <end position="420"/>
    </location>
</feature>
<dbReference type="VEuPathDB" id="VectorBase:AATE016029"/>